<accession>A0A183AD05</accession>
<protein>
    <submittedName>
        <fullName evidence="3">Ig-like domain-containing protein</fullName>
    </submittedName>
</protein>
<gene>
    <name evidence="1" type="ORF">ECPE_LOCUS4840</name>
</gene>
<proteinExistence type="predicted"/>
<organism evidence="3">
    <name type="scientific">Echinostoma caproni</name>
    <dbReference type="NCBI Taxonomy" id="27848"/>
    <lineage>
        <taxon>Eukaryota</taxon>
        <taxon>Metazoa</taxon>
        <taxon>Spiralia</taxon>
        <taxon>Lophotrochozoa</taxon>
        <taxon>Platyhelminthes</taxon>
        <taxon>Trematoda</taxon>
        <taxon>Digenea</taxon>
        <taxon>Plagiorchiida</taxon>
        <taxon>Echinostomata</taxon>
        <taxon>Echinostomatoidea</taxon>
        <taxon>Echinostomatidae</taxon>
        <taxon>Echinostoma</taxon>
    </lineage>
</organism>
<keyword evidence="2" id="KW-1185">Reference proteome</keyword>
<evidence type="ECO:0000313" key="2">
    <source>
        <dbReference type="Proteomes" id="UP000272942"/>
    </source>
</evidence>
<evidence type="ECO:0000313" key="1">
    <source>
        <dbReference type="EMBL" id="VDP73771.1"/>
    </source>
</evidence>
<evidence type="ECO:0000313" key="3">
    <source>
        <dbReference type="WBParaSite" id="ECPE_0000485201-mRNA-1"/>
    </source>
</evidence>
<reference evidence="3" key="1">
    <citation type="submission" date="2016-06" db="UniProtKB">
        <authorList>
            <consortium name="WormBaseParasite"/>
        </authorList>
    </citation>
    <scope>IDENTIFICATION</scope>
</reference>
<reference evidence="1 2" key="2">
    <citation type="submission" date="2018-11" db="EMBL/GenBank/DDBJ databases">
        <authorList>
            <consortium name="Pathogen Informatics"/>
        </authorList>
    </citation>
    <scope>NUCLEOTIDE SEQUENCE [LARGE SCALE GENOMIC DNA]</scope>
    <source>
        <strain evidence="1 2">Egypt</strain>
    </source>
</reference>
<dbReference type="WBParaSite" id="ECPE_0000485201-mRNA-1">
    <property type="protein sequence ID" value="ECPE_0000485201-mRNA-1"/>
    <property type="gene ID" value="ECPE_0000485201"/>
</dbReference>
<name>A0A183AD05_9TREM</name>
<dbReference type="EMBL" id="UZAN01041686">
    <property type="protein sequence ID" value="VDP73771.1"/>
    <property type="molecule type" value="Genomic_DNA"/>
</dbReference>
<dbReference type="OrthoDB" id="6241182at2759"/>
<dbReference type="Proteomes" id="UP000272942">
    <property type="component" value="Unassembled WGS sequence"/>
</dbReference>
<sequence length="391" mass="43301">MTMTEAFPRIGNAEHAWPIPVYKVSLQEAWPDIADDEGIYVDWKTTDAEGNVRELRDTLRTIVLTPEHAGSVRAWAWQRDATILDMRAYYQFTEDQTTASSKRIYLQRSGCSADSTPERLAVVVLSTLPSAGCLILLRLSLAPTPPLPPNIHLTWAKATECEADVGADKVTVKRTESGCAVQFKVSDPSSSDQYAVFLQSEDGSEDKQLAIAAGMVNQLQGEIESTDISMKFVSVDAQPGAESSQLSALVTIHSKAIVDSSGCRPMYLVLHPTWPVTEQLEKRVEHTDTPFTFAAPRDQNLLVLDLELRIDSAGPDSPELHTRRSLTIPHPMAYQLELNVNAEKGEVTWSSLPSPFIELLEEFRVKVSSLIRACGKQVDLQTPIVHEEPDY</sequence>
<dbReference type="AlphaFoldDB" id="A0A183AD05"/>